<evidence type="ECO:0000313" key="3">
    <source>
        <dbReference type="Proteomes" id="UP000743370"/>
    </source>
</evidence>
<dbReference type="Proteomes" id="UP000743370">
    <property type="component" value="Unassembled WGS sequence"/>
</dbReference>
<evidence type="ECO:0000256" key="1">
    <source>
        <dbReference type="SAM" id="Phobius"/>
    </source>
</evidence>
<keyword evidence="1" id="KW-1133">Transmembrane helix</keyword>
<comment type="caution">
    <text evidence="2">The sequence shown here is derived from an EMBL/GenBank/DDBJ whole genome shotgun (WGS) entry which is preliminary data.</text>
</comment>
<feature type="transmembrane region" description="Helical" evidence="1">
    <location>
        <begin position="86"/>
        <end position="105"/>
    </location>
</feature>
<sequence length="158" mass="17965">MGFPADAVVGKQTREMKVMKRDVDGSNGKLVRRKLGWFAIEDECWLSAILWLVMRKACLLRAFEVFSGFDFLGGHDGKGEDARRSFAIWVWVFFVHIFGAVISMVDDDPWARWSGVIGRGVVVSATAGSGHKGGDTMKEKDFCLENMMLTWQLLWQRW</sequence>
<keyword evidence="1" id="KW-0472">Membrane</keyword>
<evidence type="ECO:0000313" key="2">
    <source>
        <dbReference type="EMBL" id="KAG2400196.1"/>
    </source>
</evidence>
<keyword evidence="1" id="KW-0812">Transmembrane</keyword>
<accession>A0A8T0KKF4</accession>
<proteinExistence type="predicted"/>
<dbReference type="AlphaFoldDB" id="A0A8T0KKF4"/>
<reference evidence="2 3" key="1">
    <citation type="submission" date="2020-05" db="EMBL/GenBank/DDBJ databases">
        <title>Vigna angularis (adzuki bean) Var. LongXiaoDou No. 4 denovo assembly.</title>
        <authorList>
            <person name="Xiang H."/>
        </authorList>
    </citation>
    <scope>NUCLEOTIDE SEQUENCE [LARGE SCALE GENOMIC DNA]</scope>
    <source>
        <tissue evidence="2">Leaf</tissue>
    </source>
</reference>
<organism evidence="2 3">
    <name type="scientific">Phaseolus angularis</name>
    <name type="common">Azuki bean</name>
    <name type="synonym">Vigna angularis</name>
    <dbReference type="NCBI Taxonomy" id="3914"/>
    <lineage>
        <taxon>Eukaryota</taxon>
        <taxon>Viridiplantae</taxon>
        <taxon>Streptophyta</taxon>
        <taxon>Embryophyta</taxon>
        <taxon>Tracheophyta</taxon>
        <taxon>Spermatophyta</taxon>
        <taxon>Magnoliopsida</taxon>
        <taxon>eudicotyledons</taxon>
        <taxon>Gunneridae</taxon>
        <taxon>Pentapetalae</taxon>
        <taxon>rosids</taxon>
        <taxon>fabids</taxon>
        <taxon>Fabales</taxon>
        <taxon>Fabaceae</taxon>
        <taxon>Papilionoideae</taxon>
        <taxon>50 kb inversion clade</taxon>
        <taxon>NPAAA clade</taxon>
        <taxon>indigoferoid/millettioid clade</taxon>
        <taxon>Phaseoleae</taxon>
        <taxon>Vigna</taxon>
    </lineage>
</organism>
<protein>
    <submittedName>
        <fullName evidence="2">Uncharacterized protein</fullName>
    </submittedName>
</protein>
<name>A0A8T0KKF4_PHAAN</name>
<dbReference type="EMBL" id="JABFOF010000004">
    <property type="protein sequence ID" value="KAG2400196.1"/>
    <property type="molecule type" value="Genomic_DNA"/>
</dbReference>
<gene>
    <name evidence="2" type="ORF">HKW66_Vig0099500</name>
</gene>